<dbReference type="EMBL" id="JAAIKC010000001">
    <property type="protein sequence ID" value="NEW05727.1"/>
    <property type="molecule type" value="Genomic_DNA"/>
</dbReference>
<dbReference type="GO" id="GO:0032259">
    <property type="term" value="P:methylation"/>
    <property type="evidence" value="ECO:0007669"/>
    <property type="project" value="UniProtKB-KW"/>
</dbReference>
<evidence type="ECO:0000313" key="3">
    <source>
        <dbReference type="EMBL" id="NEW05727.1"/>
    </source>
</evidence>
<organism evidence="3">
    <name type="scientific">Paenibacillus sp. SYP-B3998</name>
    <dbReference type="NCBI Taxonomy" id="2678564"/>
    <lineage>
        <taxon>Bacteria</taxon>
        <taxon>Bacillati</taxon>
        <taxon>Bacillota</taxon>
        <taxon>Bacilli</taxon>
        <taxon>Bacillales</taxon>
        <taxon>Paenibacillaceae</taxon>
        <taxon>Paenibacillus</taxon>
    </lineage>
</organism>
<dbReference type="AlphaFoldDB" id="A0A6G3ZWD3"/>
<dbReference type="Pfam" id="PF08242">
    <property type="entry name" value="Methyltransf_12"/>
    <property type="match status" value="1"/>
</dbReference>
<dbReference type="InterPro" id="IPR029063">
    <property type="entry name" value="SAM-dependent_MTases_sf"/>
</dbReference>
<comment type="caution">
    <text evidence="3">The sequence shown here is derived from an EMBL/GenBank/DDBJ whole genome shotgun (WGS) entry which is preliminary data.</text>
</comment>
<evidence type="ECO:0000259" key="2">
    <source>
        <dbReference type="Pfam" id="PF08242"/>
    </source>
</evidence>
<proteinExistence type="predicted"/>
<accession>A0A6G3ZWD3</accession>
<sequence length="235" mass="26075">MRDTNTPMSWEQDVYRYEETIALKIPGYHNLYDMTNRLMAVLLNRADAPANLLVIGAGGGQELLTLGSRHDAWSFTGIDPSARMLEIAKLRVERAGLKQQVTFVQGTIEQLSQELLFDGATCLLVLHFVKGLSQKRELLLHIAQRLKSGAPIFLASINGNPNTTAFAAQMEAWKSHMLDNGISLQEWERFAASIGCETDPEPASVIKELLAEAGFLETTRYFGSYLIDAWCAVKG</sequence>
<name>A0A6G3ZWD3_9BACL</name>
<feature type="domain" description="Methyltransferase type 12" evidence="2">
    <location>
        <begin position="53"/>
        <end position="150"/>
    </location>
</feature>
<protein>
    <submittedName>
        <fullName evidence="3">Class I SAM-dependent methyltransferase</fullName>
    </submittedName>
</protein>
<dbReference type="PANTHER" id="PTHR43861:SF3">
    <property type="entry name" value="PUTATIVE (AFU_ORTHOLOGUE AFUA_2G14390)-RELATED"/>
    <property type="match status" value="1"/>
</dbReference>
<dbReference type="CDD" id="cd02440">
    <property type="entry name" value="AdoMet_MTases"/>
    <property type="match status" value="1"/>
</dbReference>
<dbReference type="InterPro" id="IPR013217">
    <property type="entry name" value="Methyltransf_12"/>
</dbReference>
<evidence type="ECO:0000256" key="1">
    <source>
        <dbReference type="ARBA" id="ARBA00022679"/>
    </source>
</evidence>
<dbReference type="GO" id="GO:0008168">
    <property type="term" value="F:methyltransferase activity"/>
    <property type="evidence" value="ECO:0007669"/>
    <property type="project" value="UniProtKB-KW"/>
</dbReference>
<dbReference type="PANTHER" id="PTHR43861">
    <property type="entry name" value="TRANS-ACONITATE 2-METHYLTRANSFERASE-RELATED"/>
    <property type="match status" value="1"/>
</dbReference>
<dbReference type="Gene3D" id="3.40.50.150">
    <property type="entry name" value="Vaccinia Virus protein VP39"/>
    <property type="match status" value="1"/>
</dbReference>
<keyword evidence="3" id="KW-0489">Methyltransferase</keyword>
<gene>
    <name evidence="3" type="ORF">GK047_06795</name>
</gene>
<reference evidence="3" key="1">
    <citation type="submission" date="2020-02" db="EMBL/GenBank/DDBJ databases">
        <authorList>
            <person name="Shen X.-R."/>
            <person name="Zhang Y.-X."/>
        </authorList>
    </citation>
    <scope>NUCLEOTIDE SEQUENCE</scope>
    <source>
        <strain evidence="3">SYP-B3998</strain>
    </source>
</reference>
<dbReference type="SUPFAM" id="SSF53335">
    <property type="entry name" value="S-adenosyl-L-methionine-dependent methyltransferases"/>
    <property type="match status" value="1"/>
</dbReference>
<dbReference type="RefSeq" id="WP_163942941.1">
    <property type="nucleotide sequence ID" value="NZ_JAAIKC010000001.1"/>
</dbReference>
<keyword evidence="1 3" id="KW-0808">Transferase</keyword>